<dbReference type="GO" id="GO:0015038">
    <property type="term" value="F:glutathione disulfide oxidoreductase activity"/>
    <property type="evidence" value="ECO:0007669"/>
    <property type="project" value="UniProtKB-UniRule"/>
</dbReference>
<dbReference type="Proteomes" id="UP000321525">
    <property type="component" value="Unassembled WGS sequence"/>
</dbReference>
<accession>A0A5C6QI97</accession>
<keyword evidence="4" id="KW-0963">Cytoplasm</keyword>
<comment type="similarity">
    <text evidence="1 4">Belongs to the glutaredoxin family.</text>
</comment>
<evidence type="ECO:0000256" key="2">
    <source>
        <dbReference type="ARBA" id="ARBA00022448"/>
    </source>
</evidence>
<gene>
    <name evidence="7" type="primary">grxC</name>
    <name evidence="6" type="ORF">ESZ26_12430</name>
    <name evidence="7" type="ORF">ESZ27_07025</name>
</gene>
<evidence type="ECO:0000313" key="6">
    <source>
        <dbReference type="EMBL" id="TWX58298.1"/>
    </source>
</evidence>
<sequence>MTVDIYTKVTCFYCMRAKALLEEKQVSFNEIKIDNNTELRNAMIKRSGGVTVPQIFIGDHYVGGCDELFALHAANKLDELLAKD</sequence>
<dbReference type="Proteomes" id="UP000321917">
    <property type="component" value="Unassembled WGS sequence"/>
</dbReference>
<evidence type="ECO:0000256" key="1">
    <source>
        <dbReference type="ARBA" id="ARBA00007787"/>
    </source>
</evidence>
<dbReference type="InterPro" id="IPR002109">
    <property type="entry name" value="Glutaredoxin"/>
</dbReference>
<dbReference type="CDD" id="cd03418">
    <property type="entry name" value="GRX_GRXb_1_3_like"/>
    <property type="match status" value="1"/>
</dbReference>
<evidence type="ECO:0000313" key="7">
    <source>
        <dbReference type="EMBL" id="TWX68357.1"/>
    </source>
</evidence>
<dbReference type="NCBIfam" id="TIGR02181">
    <property type="entry name" value="GRX_bact"/>
    <property type="match status" value="1"/>
</dbReference>
<name>A0A5C6QI97_9GAMM</name>
<dbReference type="InterPro" id="IPR011900">
    <property type="entry name" value="GRX_bact"/>
</dbReference>
<dbReference type="RefSeq" id="WP_070375115.1">
    <property type="nucleotide sequence ID" value="NZ_VOLP01000015.1"/>
</dbReference>
<proteinExistence type="inferred from homology"/>
<comment type="function">
    <text evidence="4">Has a glutathione-disulfide oxidoreductase activity in the presence of NADPH and glutathione reductase. Reduces low molecular weight disulfides and proteins.</text>
</comment>
<dbReference type="SUPFAM" id="SSF52833">
    <property type="entry name" value="Thioredoxin-like"/>
    <property type="match status" value="1"/>
</dbReference>
<dbReference type="GO" id="GO:0045454">
    <property type="term" value="P:cell redox homeostasis"/>
    <property type="evidence" value="ECO:0007669"/>
    <property type="project" value="InterPro"/>
</dbReference>
<evidence type="ECO:0000256" key="3">
    <source>
        <dbReference type="ARBA" id="ARBA00022982"/>
    </source>
</evidence>
<organism evidence="7 9">
    <name type="scientific">Colwellia hornerae</name>
    <dbReference type="NCBI Taxonomy" id="89402"/>
    <lineage>
        <taxon>Bacteria</taxon>
        <taxon>Pseudomonadati</taxon>
        <taxon>Pseudomonadota</taxon>
        <taxon>Gammaproteobacteria</taxon>
        <taxon>Alteromonadales</taxon>
        <taxon>Colwelliaceae</taxon>
        <taxon>Colwellia</taxon>
    </lineage>
</organism>
<evidence type="ECO:0000313" key="8">
    <source>
        <dbReference type="Proteomes" id="UP000321525"/>
    </source>
</evidence>
<dbReference type="InterPro" id="IPR014025">
    <property type="entry name" value="Glutaredoxin_subgr"/>
</dbReference>
<dbReference type="OrthoDB" id="9814618at2"/>
<keyword evidence="2 4" id="KW-0813">Transport</keyword>
<dbReference type="InterPro" id="IPR036249">
    <property type="entry name" value="Thioredoxin-like_sf"/>
</dbReference>
<dbReference type="GO" id="GO:0005737">
    <property type="term" value="C:cytoplasm"/>
    <property type="evidence" value="ECO:0007669"/>
    <property type="project" value="TreeGrafter"/>
</dbReference>
<keyword evidence="4" id="KW-0676">Redox-active center</keyword>
<dbReference type="PANTHER" id="PTHR45694:SF18">
    <property type="entry name" value="GLUTAREDOXIN-1-RELATED"/>
    <property type="match status" value="1"/>
</dbReference>
<keyword evidence="8" id="KW-1185">Reference proteome</keyword>
<evidence type="ECO:0000256" key="4">
    <source>
        <dbReference type="RuleBase" id="RU364065"/>
    </source>
</evidence>
<dbReference type="GO" id="GO:0034599">
    <property type="term" value="P:cellular response to oxidative stress"/>
    <property type="evidence" value="ECO:0007669"/>
    <property type="project" value="TreeGrafter"/>
</dbReference>
<reference evidence="7 9" key="1">
    <citation type="submission" date="2019-07" db="EMBL/GenBank/DDBJ databases">
        <title>Genomes of sea-ice associated Colwellia species.</title>
        <authorList>
            <person name="Bowman J.P."/>
        </authorList>
    </citation>
    <scope>NUCLEOTIDE SEQUENCE [LARGE SCALE GENOMIC DNA]</scope>
    <source>
        <strain evidence="6 8">ACAM 607</strain>
        <strain evidence="7 9">IC036</strain>
    </source>
</reference>
<protein>
    <recommendedName>
        <fullName evidence="4">Glutaredoxin</fullName>
    </recommendedName>
</protein>
<dbReference type="PROSITE" id="PS51354">
    <property type="entry name" value="GLUTAREDOXIN_2"/>
    <property type="match status" value="1"/>
</dbReference>
<dbReference type="Gene3D" id="3.40.30.10">
    <property type="entry name" value="Glutaredoxin"/>
    <property type="match status" value="1"/>
</dbReference>
<dbReference type="EMBL" id="VOLQ01000010">
    <property type="protein sequence ID" value="TWX68357.1"/>
    <property type="molecule type" value="Genomic_DNA"/>
</dbReference>
<dbReference type="PRINTS" id="PR00160">
    <property type="entry name" value="GLUTAREDOXIN"/>
</dbReference>
<comment type="caution">
    <text evidence="7">The sequence shown here is derived from an EMBL/GenBank/DDBJ whole genome shotgun (WGS) entry which is preliminary data.</text>
</comment>
<feature type="domain" description="Glutaredoxin" evidence="5">
    <location>
        <begin position="3"/>
        <end position="62"/>
    </location>
</feature>
<dbReference type="PANTHER" id="PTHR45694">
    <property type="entry name" value="GLUTAREDOXIN 2"/>
    <property type="match status" value="1"/>
</dbReference>
<dbReference type="EMBL" id="VOLR01000016">
    <property type="protein sequence ID" value="TWX58298.1"/>
    <property type="molecule type" value="Genomic_DNA"/>
</dbReference>
<evidence type="ECO:0000313" key="9">
    <source>
        <dbReference type="Proteomes" id="UP000321917"/>
    </source>
</evidence>
<keyword evidence="3 4" id="KW-0249">Electron transport</keyword>
<dbReference type="AlphaFoldDB" id="A0A5C6QI97"/>
<evidence type="ECO:0000259" key="5">
    <source>
        <dbReference type="Pfam" id="PF00462"/>
    </source>
</evidence>
<dbReference type="Pfam" id="PF00462">
    <property type="entry name" value="Glutaredoxin"/>
    <property type="match status" value="1"/>
</dbReference>